<protein>
    <recommendedName>
        <fullName evidence="4">Tight adherence protein B</fullName>
    </recommendedName>
</protein>
<evidence type="ECO:0000313" key="2">
    <source>
        <dbReference type="EMBL" id="MCC3296340.1"/>
    </source>
</evidence>
<sequence>MTGWTVGALLALAGILLAGDAARLPGKHRPADALPPSQGTKQRSAGWKQKPRQGSRFRTKIRRLRESRDDELHRFPLLVQQLAGLLSAGRTPRELWSDAARLSRQDELIDGEDSPSPLILEAAARAAALGMSPVPVFQRAAEQAAAGDPFVAMVWQDLAACVDASERSGAPLAGILARYGRELEAALDSTAARATAMSGPKATMKLLTWLPAAGLLMGYLLGGNPLAVLAGGPLGWATAVTGLGLALGARAWSMALVRRAAGSAGGR</sequence>
<gene>
    <name evidence="2" type="ORF">LJ757_00795</name>
</gene>
<dbReference type="RefSeq" id="WP_227894079.1">
    <property type="nucleotide sequence ID" value="NZ_CP099466.1"/>
</dbReference>
<dbReference type="EMBL" id="JAJFZV010000001">
    <property type="protein sequence ID" value="MCC3296340.1"/>
    <property type="molecule type" value="Genomic_DNA"/>
</dbReference>
<reference evidence="2" key="1">
    <citation type="submission" date="2021-10" db="EMBL/GenBank/DDBJ databases">
        <title>Novel species in genus Arthrobacter.</title>
        <authorList>
            <person name="Liu Y."/>
        </authorList>
    </citation>
    <scope>NUCLEOTIDE SEQUENCE</scope>
    <source>
        <strain evidence="2">Zg-Y453</strain>
    </source>
</reference>
<organism evidence="2 3">
    <name type="scientific">Arthrobacter caoxuetaonis</name>
    <dbReference type="NCBI Taxonomy" id="2886935"/>
    <lineage>
        <taxon>Bacteria</taxon>
        <taxon>Bacillati</taxon>
        <taxon>Actinomycetota</taxon>
        <taxon>Actinomycetes</taxon>
        <taxon>Micrococcales</taxon>
        <taxon>Micrococcaceae</taxon>
        <taxon>Arthrobacter</taxon>
    </lineage>
</organism>
<comment type="caution">
    <text evidence="2">The sequence shown here is derived from an EMBL/GenBank/DDBJ whole genome shotgun (WGS) entry which is preliminary data.</text>
</comment>
<feature type="region of interest" description="Disordered" evidence="1">
    <location>
        <begin position="27"/>
        <end position="56"/>
    </location>
</feature>
<evidence type="ECO:0000313" key="3">
    <source>
        <dbReference type="Proteomes" id="UP001139158"/>
    </source>
</evidence>
<evidence type="ECO:0008006" key="4">
    <source>
        <dbReference type="Google" id="ProtNLM"/>
    </source>
</evidence>
<dbReference type="AlphaFoldDB" id="A0A9X1MBR8"/>
<dbReference type="Proteomes" id="UP001139158">
    <property type="component" value="Unassembled WGS sequence"/>
</dbReference>
<name>A0A9X1MBR8_9MICC</name>
<proteinExistence type="predicted"/>
<evidence type="ECO:0000256" key="1">
    <source>
        <dbReference type="SAM" id="MobiDB-lite"/>
    </source>
</evidence>
<accession>A0A9X1MBR8</accession>
<keyword evidence="3" id="KW-1185">Reference proteome</keyword>